<name>A0ABX0A234_9BACT</name>
<proteinExistence type="predicted"/>
<dbReference type="EMBL" id="JAACJS010000015">
    <property type="protein sequence ID" value="NCI51216.1"/>
    <property type="molecule type" value="Genomic_DNA"/>
</dbReference>
<evidence type="ECO:0000313" key="3">
    <source>
        <dbReference type="Proteomes" id="UP000753802"/>
    </source>
</evidence>
<keyword evidence="1" id="KW-0472">Membrane</keyword>
<reference evidence="2 3" key="1">
    <citation type="submission" date="2020-01" db="EMBL/GenBank/DDBJ databases">
        <title>Genome analysis.</title>
        <authorList>
            <person name="Wu S."/>
            <person name="Wang G."/>
        </authorList>
    </citation>
    <scope>NUCLEOTIDE SEQUENCE [LARGE SCALE GENOMIC DNA]</scope>
    <source>
        <strain evidence="2 3">SYL130</strain>
    </source>
</reference>
<keyword evidence="1" id="KW-1133">Transmembrane helix</keyword>
<feature type="transmembrane region" description="Helical" evidence="1">
    <location>
        <begin position="87"/>
        <end position="112"/>
    </location>
</feature>
<keyword evidence="3" id="KW-1185">Reference proteome</keyword>
<keyword evidence="1" id="KW-0812">Transmembrane</keyword>
<gene>
    <name evidence="2" type="ORF">GWC95_14885</name>
</gene>
<feature type="transmembrane region" description="Helical" evidence="1">
    <location>
        <begin position="46"/>
        <end position="64"/>
    </location>
</feature>
<protein>
    <submittedName>
        <fullName evidence="2">Uncharacterized protein</fullName>
    </submittedName>
</protein>
<dbReference type="RefSeq" id="WP_161819506.1">
    <property type="nucleotide sequence ID" value="NZ_JAACJS010000015.1"/>
</dbReference>
<sequence length="119" mass="13019">MKMFSAILLTAFLAFVVGVYGELPWWSFAVTSLVVAVAIHQRAGRAFLSGFLGLFLLWGILAFVKDAANEHILSTKVSQLFLKNDSYLLLIIVTAIVGGLISGFAALTGTYLKRAPRRR</sequence>
<organism evidence="2 3">
    <name type="scientific">Sediminibacterium roseum</name>
    <dbReference type="NCBI Taxonomy" id="1978412"/>
    <lineage>
        <taxon>Bacteria</taxon>
        <taxon>Pseudomonadati</taxon>
        <taxon>Bacteroidota</taxon>
        <taxon>Chitinophagia</taxon>
        <taxon>Chitinophagales</taxon>
        <taxon>Chitinophagaceae</taxon>
        <taxon>Sediminibacterium</taxon>
    </lineage>
</organism>
<evidence type="ECO:0000313" key="2">
    <source>
        <dbReference type="EMBL" id="NCI51216.1"/>
    </source>
</evidence>
<comment type="caution">
    <text evidence="2">The sequence shown here is derived from an EMBL/GenBank/DDBJ whole genome shotgun (WGS) entry which is preliminary data.</text>
</comment>
<evidence type="ECO:0000256" key="1">
    <source>
        <dbReference type="SAM" id="Phobius"/>
    </source>
</evidence>
<accession>A0ABX0A234</accession>
<dbReference type="Proteomes" id="UP000753802">
    <property type="component" value="Unassembled WGS sequence"/>
</dbReference>